<keyword evidence="3" id="KW-0238">DNA-binding</keyword>
<dbReference type="AlphaFoldDB" id="A0A1D1XTG1"/>
<sequence>MPVKFSEHVLVTRMTIASAKQSRREPEATGMLTPLARRTVRVLFTDEDATDSSSSDEEDAAAAGAPPRRRVKRYVTRIEIDAAAANAEHRKIPKRRAVRGGGKEADDSRRKRFRGVRRRPWGRWAAEIRDPVRGKRLWLGTFDTAEEAASVYDNAALRLKGANAVTNFPVAGGAAEAPAPTDGEAGGKEDSSSCLSSSYSSPTSVLRFGDSPFACFDYGGVDALGLEFGVESPPLALTDLHLPKTYCWEEEFAEFDPADFSLELITG</sequence>
<evidence type="ECO:0000256" key="4">
    <source>
        <dbReference type="ARBA" id="ARBA00023163"/>
    </source>
</evidence>
<dbReference type="FunFam" id="3.30.730.10:FF:000001">
    <property type="entry name" value="Ethylene-responsive transcription factor 2"/>
    <property type="match status" value="1"/>
</dbReference>
<evidence type="ECO:0000256" key="2">
    <source>
        <dbReference type="ARBA" id="ARBA00023015"/>
    </source>
</evidence>
<dbReference type="GO" id="GO:0003700">
    <property type="term" value="F:DNA-binding transcription factor activity"/>
    <property type="evidence" value="ECO:0007669"/>
    <property type="project" value="InterPro"/>
</dbReference>
<gene>
    <name evidence="8" type="primary">PTI6_2</name>
    <name evidence="8" type="ORF">g.86565</name>
</gene>
<feature type="region of interest" description="Disordered" evidence="6">
    <location>
        <begin position="44"/>
        <end position="68"/>
    </location>
</feature>
<feature type="domain" description="AP2/ERF" evidence="7">
    <location>
        <begin position="112"/>
        <end position="169"/>
    </location>
</feature>
<dbReference type="PIRSF" id="PIRSF038123">
    <property type="entry name" value="PTI6"/>
    <property type="match status" value="1"/>
</dbReference>
<dbReference type="PANTHER" id="PTHR31194">
    <property type="entry name" value="SHN SHINE , DNA BINDING / TRANSCRIPTION FACTOR"/>
    <property type="match status" value="1"/>
</dbReference>
<dbReference type="PANTHER" id="PTHR31194:SF166">
    <property type="entry name" value="PATHOGENESIS-RELATED GENES TRANSCRIPTIONAL ACTIVATOR PTI6"/>
    <property type="match status" value="1"/>
</dbReference>
<comment type="subcellular location">
    <subcellularLocation>
        <location evidence="1">Nucleus</location>
    </subcellularLocation>
</comment>
<dbReference type="SMART" id="SM00380">
    <property type="entry name" value="AP2"/>
    <property type="match status" value="1"/>
</dbReference>
<proteinExistence type="predicted"/>
<dbReference type="GO" id="GO:0005634">
    <property type="term" value="C:nucleus"/>
    <property type="evidence" value="ECO:0007669"/>
    <property type="project" value="UniProtKB-SubCell"/>
</dbReference>
<dbReference type="PRINTS" id="PR00367">
    <property type="entry name" value="ETHRSPELEMNT"/>
</dbReference>
<reference evidence="8" key="1">
    <citation type="submission" date="2015-07" db="EMBL/GenBank/DDBJ databases">
        <title>Transcriptome Assembly of Anthurium amnicola.</title>
        <authorList>
            <person name="Suzuki J."/>
        </authorList>
    </citation>
    <scope>NUCLEOTIDE SEQUENCE</scope>
</reference>
<evidence type="ECO:0000256" key="6">
    <source>
        <dbReference type="SAM" id="MobiDB-lite"/>
    </source>
</evidence>
<feature type="compositionally biased region" description="Acidic residues" evidence="6">
    <location>
        <begin position="45"/>
        <end position="60"/>
    </location>
</feature>
<dbReference type="InterPro" id="IPR016177">
    <property type="entry name" value="DNA-bd_dom_sf"/>
</dbReference>
<keyword evidence="2" id="KW-0805">Transcription regulation</keyword>
<evidence type="ECO:0000256" key="3">
    <source>
        <dbReference type="ARBA" id="ARBA00023125"/>
    </source>
</evidence>
<evidence type="ECO:0000313" key="8">
    <source>
        <dbReference type="EMBL" id="JAT45677.1"/>
    </source>
</evidence>
<dbReference type="EMBL" id="GDJX01022259">
    <property type="protein sequence ID" value="JAT45677.1"/>
    <property type="molecule type" value="Transcribed_RNA"/>
</dbReference>
<dbReference type="GO" id="GO:0003677">
    <property type="term" value="F:DNA binding"/>
    <property type="evidence" value="ECO:0007669"/>
    <property type="project" value="UniProtKB-KW"/>
</dbReference>
<dbReference type="Pfam" id="PF00847">
    <property type="entry name" value="AP2"/>
    <property type="match status" value="1"/>
</dbReference>
<dbReference type="InterPro" id="IPR050913">
    <property type="entry name" value="AP2/ERF_ERF"/>
</dbReference>
<dbReference type="Gene3D" id="3.30.730.10">
    <property type="entry name" value="AP2/ERF domain"/>
    <property type="match status" value="1"/>
</dbReference>
<evidence type="ECO:0000256" key="1">
    <source>
        <dbReference type="ARBA" id="ARBA00004123"/>
    </source>
</evidence>
<dbReference type="PROSITE" id="PS51032">
    <property type="entry name" value="AP2_ERF"/>
    <property type="match status" value="1"/>
</dbReference>
<name>A0A1D1XTG1_9ARAE</name>
<dbReference type="CDD" id="cd00018">
    <property type="entry name" value="AP2"/>
    <property type="match status" value="1"/>
</dbReference>
<evidence type="ECO:0000256" key="5">
    <source>
        <dbReference type="ARBA" id="ARBA00023242"/>
    </source>
</evidence>
<accession>A0A1D1XTG1</accession>
<evidence type="ECO:0000259" key="7">
    <source>
        <dbReference type="PROSITE" id="PS51032"/>
    </source>
</evidence>
<keyword evidence="4" id="KW-0804">Transcription</keyword>
<protein>
    <submittedName>
        <fullName evidence="8">Pathogenesis-related genes transcriptional activator PTI6</fullName>
    </submittedName>
</protein>
<organism evidence="8">
    <name type="scientific">Anthurium amnicola</name>
    <dbReference type="NCBI Taxonomy" id="1678845"/>
    <lineage>
        <taxon>Eukaryota</taxon>
        <taxon>Viridiplantae</taxon>
        <taxon>Streptophyta</taxon>
        <taxon>Embryophyta</taxon>
        <taxon>Tracheophyta</taxon>
        <taxon>Spermatophyta</taxon>
        <taxon>Magnoliopsida</taxon>
        <taxon>Liliopsida</taxon>
        <taxon>Araceae</taxon>
        <taxon>Pothoideae</taxon>
        <taxon>Potheae</taxon>
        <taxon>Anthurium</taxon>
    </lineage>
</organism>
<dbReference type="InterPro" id="IPR001471">
    <property type="entry name" value="AP2/ERF_dom"/>
</dbReference>
<dbReference type="SUPFAM" id="SSF54171">
    <property type="entry name" value="DNA-binding domain"/>
    <property type="match status" value="1"/>
</dbReference>
<dbReference type="InterPro" id="IPR036955">
    <property type="entry name" value="AP2/ERF_dom_sf"/>
</dbReference>
<feature type="region of interest" description="Disordered" evidence="6">
    <location>
        <begin position="175"/>
        <end position="194"/>
    </location>
</feature>
<keyword evidence="5" id="KW-0539">Nucleus</keyword>